<dbReference type="STRING" id="7574.A0A1S3IA64"/>
<accession>A0A1S3IA64</accession>
<dbReference type="Pfam" id="PF05427">
    <property type="entry name" value="FIBP"/>
    <property type="match status" value="1"/>
</dbReference>
<dbReference type="OrthoDB" id="16955at2759"/>
<dbReference type="RefSeq" id="XP_013394299.1">
    <property type="nucleotide sequence ID" value="XM_013538845.1"/>
</dbReference>
<dbReference type="AlphaFoldDB" id="A0A1S3IA64"/>
<dbReference type="InParanoid" id="A0A1S3IA64"/>
<dbReference type="GeneID" id="106161816"/>
<dbReference type="KEGG" id="lak:106161816"/>
<evidence type="ECO:0000313" key="1">
    <source>
        <dbReference type="Proteomes" id="UP000085678"/>
    </source>
</evidence>
<dbReference type="Proteomes" id="UP000085678">
    <property type="component" value="Unplaced"/>
</dbReference>
<proteinExistence type="predicted"/>
<keyword evidence="1" id="KW-1185">Reference proteome</keyword>
<dbReference type="InterPro" id="IPR008614">
    <property type="entry name" value="FIBP"/>
</dbReference>
<name>A0A1S3IA64_LINAN</name>
<protein>
    <submittedName>
        <fullName evidence="2">Acidic fibroblast growth factor intracellular-binding protein</fullName>
    </submittedName>
</protein>
<sequence>MGEVNIFVGNDTLIDTDIYELWLKGYTAHEAAVVQQQKGILQQYGATFEMLFSDTVDHYRTFSMLERFYKYPSKLIDTPVFQINPETKKMLIERYYEFDPEVVREFLGKKLSSRNRKDLDDISEKTRVSLKSCRRQFDNVKHVFKTVEDMMGSLVENIRTLFLISEELAKKYAAIVFIANNRFETGKKKLHYLTFEDFAFCADQMMSHWTSRARGVKTLTSEDIDTDLDRDFLQALRDVKELSDYVEEHKSLVLRTLTGLSDRAFTDIEQNFKNISKVIVGIGSGLSHSKESRDLFLDLVEKFIEPCRQAMWTKDDVEAFLNAYLDTSHMVEHFRSNPQMAKIWDRYMVMITACIVQMYHK</sequence>
<dbReference type="PANTHER" id="PTHR13223">
    <property type="entry name" value="ACIDIC FIBROBLAST GROWTH FACTOR INTRACELLULAR BINDING PROTEIN"/>
    <property type="match status" value="1"/>
</dbReference>
<dbReference type="PANTHER" id="PTHR13223:SF2">
    <property type="entry name" value="ACIDIC FIBROBLAST GROWTH FACTOR INTRACELLULAR-BINDING PROTEIN"/>
    <property type="match status" value="1"/>
</dbReference>
<reference evidence="2" key="1">
    <citation type="submission" date="2025-08" db="UniProtKB">
        <authorList>
            <consortium name="RefSeq"/>
        </authorList>
    </citation>
    <scope>IDENTIFICATION</scope>
    <source>
        <tissue evidence="2">Gonads</tissue>
    </source>
</reference>
<dbReference type="GO" id="GO:0005634">
    <property type="term" value="C:nucleus"/>
    <property type="evidence" value="ECO:0007669"/>
    <property type="project" value="TreeGrafter"/>
</dbReference>
<organism evidence="1 2">
    <name type="scientific">Lingula anatina</name>
    <name type="common">Brachiopod</name>
    <name type="synonym">Lingula unguis</name>
    <dbReference type="NCBI Taxonomy" id="7574"/>
    <lineage>
        <taxon>Eukaryota</taxon>
        <taxon>Metazoa</taxon>
        <taxon>Spiralia</taxon>
        <taxon>Lophotrochozoa</taxon>
        <taxon>Brachiopoda</taxon>
        <taxon>Linguliformea</taxon>
        <taxon>Lingulata</taxon>
        <taxon>Lingulida</taxon>
        <taxon>Linguloidea</taxon>
        <taxon>Lingulidae</taxon>
        <taxon>Lingula</taxon>
    </lineage>
</organism>
<evidence type="ECO:0000313" key="2">
    <source>
        <dbReference type="RefSeq" id="XP_013394299.1"/>
    </source>
</evidence>
<gene>
    <name evidence="2" type="primary">LOC106161816</name>
</gene>
<dbReference type="FunCoup" id="A0A1S3IA64">
    <property type="interactions" value="2219"/>
</dbReference>